<dbReference type="Pfam" id="PF01081">
    <property type="entry name" value="Aldolase"/>
    <property type="match status" value="1"/>
</dbReference>
<comment type="subunit">
    <text evidence="3">Homotrimer.</text>
</comment>
<evidence type="ECO:0000313" key="7">
    <source>
        <dbReference type="Proteomes" id="UP000199116"/>
    </source>
</evidence>
<comment type="pathway">
    <text evidence="1">Carbohydrate acid metabolism.</text>
</comment>
<dbReference type="InterPro" id="IPR031338">
    <property type="entry name" value="KDPG/KHG_AS_2"/>
</dbReference>
<gene>
    <name evidence="6" type="ORF">SAMN04488033_10564</name>
</gene>
<evidence type="ECO:0000256" key="5">
    <source>
        <dbReference type="ARBA" id="ARBA00023277"/>
    </source>
</evidence>
<evidence type="ECO:0000256" key="2">
    <source>
        <dbReference type="ARBA" id="ARBA00006906"/>
    </source>
</evidence>
<dbReference type="PANTHER" id="PTHR30246:SF1">
    <property type="entry name" value="2-DEHYDRO-3-DEOXY-6-PHOSPHOGALACTONATE ALDOLASE-RELATED"/>
    <property type="match status" value="1"/>
</dbReference>
<dbReference type="InterPro" id="IPR000887">
    <property type="entry name" value="Aldlse_KDPG_KHG"/>
</dbReference>
<keyword evidence="4" id="KW-0456">Lyase</keyword>
<evidence type="ECO:0000256" key="4">
    <source>
        <dbReference type="ARBA" id="ARBA00023239"/>
    </source>
</evidence>
<dbReference type="SUPFAM" id="SSF51569">
    <property type="entry name" value="Aldolase"/>
    <property type="match status" value="1"/>
</dbReference>
<name>A0A1I2KSN0_9FLAO</name>
<dbReference type="PANTHER" id="PTHR30246">
    <property type="entry name" value="2-KETO-3-DEOXY-6-PHOSPHOGLUCONATE ALDOLASE"/>
    <property type="match status" value="1"/>
</dbReference>
<dbReference type="GO" id="GO:0016829">
    <property type="term" value="F:lyase activity"/>
    <property type="evidence" value="ECO:0007669"/>
    <property type="project" value="UniProtKB-KW"/>
</dbReference>
<sequence length="223" mass="24494">MKKISRPEIAIKMKELGLVPLFYHQDQELVKQVLKAVYQGGARFFEFTHRGEFAHEVFANLVKFSRKECPEMILGVGSVVDASTASLYMNLGAEFVVSPVIREDVAKVCNRRKVLYLPGCGSLTEISQAEELGCEVVKLFPAAVLGPGFVKAIKGPQPWTSIMPSGGVNLEEENITAWFNAGVTCVGMGSALIPKNMVENSDFESIKNNVAKVLKIITEIRSK</sequence>
<evidence type="ECO:0000313" key="6">
    <source>
        <dbReference type="EMBL" id="SFF69955.1"/>
    </source>
</evidence>
<reference evidence="7" key="1">
    <citation type="submission" date="2016-10" db="EMBL/GenBank/DDBJ databases">
        <authorList>
            <person name="Varghese N."/>
            <person name="Submissions S."/>
        </authorList>
    </citation>
    <scope>NUCLEOTIDE SEQUENCE [LARGE SCALE GENOMIC DNA]</scope>
    <source>
        <strain evidence="7">DSM 23515</strain>
    </source>
</reference>
<dbReference type="RefSeq" id="WP_075325827.1">
    <property type="nucleotide sequence ID" value="NZ_FOOH01000005.1"/>
</dbReference>
<dbReference type="EMBL" id="FOOH01000005">
    <property type="protein sequence ID" value="SFF69955.1"/>
    <property type="molecule type" value="Genomic_DNA"/>
</dbReference>
<dbReference type="AlphaFoldDB" id="A0A1I2KSN0"/>
<accession>A0A1I2KSN0</accession>
<protein>
    <submittedName>
        <fullName evidence="6">2-keto-3-deoxy-phosphogluconate aldolase</fullName>
    </submittedName>
</protein>
<dbReference type="InterPro" id="IPR013785">
    <property type="entry name" value="Aldolase_TIM"/>
</dbReference>
<comment type="similarity">
    <text evidence="2">Belongs to the KHG/KDPG aldolase family.</text>
</comment>
<dbReference type="CDD" id="cd00452">
    <property type="entry name" value="KDPG_aldolase"/>
    <property type="match status" value="1"/>
</dbReference>
<keyword evidence="7" id="KW-1185">Reference proteome</keyword>
<organism evidence="6 7">
    <name type="scientific">Salegentibacter agarivorans</name>
    <dbReference type="NCBI Taxonomy" id="345907"/>
    <lineage>
        <taxon>Bacteria</taxon>
        <taxon>Pseudomonadati</taxon>
        <taxon>Bacteroidota</taxon>
        <taxon>Flavobacteriia</taxon>
        <taxon>Flavobacteriales</taxon>
        <taxon>Flavobacteriaceae</taxon>
        <taxon>Salegentibacter</taxon>
    </lineage>
</organism>
<dbReference type="Gene3D" id="3.20.20.70">
    <property type="entry name" value="Aldolase class I"/>
    <property type="match status" value="1"/>
</dbReference>
<evidence type="ECO:0000256" key="1">
    <source>
        <dbReference type="ARBA" id="ARBA00004761"/>
    </source>
</evidence>
<dbReference type="Proteomes" id="UP000199116">
    <property type="component" value="Unassembled WGS sequence"/>
</dbReference>
<evidence type="ECO:0000256" key="3">
    <source>
        <dbReference type="ARBA" id="ARBA00011233"/>
    </source>
</evidence>
<proteinExistence type="inferred from homology"/>
<keyword evidence="5" id="KW-0119">Carbohydrate metabolism</keyword>
<dbReference type="NCBIfam" id="NF005499">
    <property type="entry name" value="PRK07114.1"/>
    <property type="match status" value="1"/>
</dbReference>
<dbReference type="PROSITE" id="PS00160">
    <property type="entry name" value="ALDOLASE_KDPG_KHG_2"/>
    <property type="match status" value="1"/>
</dbReference>